<accession>S7TFW1</accession>
<evidence type="ECO:0000313" key="3">
    <source>
        <dbReference type="Proteomes" id="UP000014975"/>
    </source>
</evidence>
<gene>
    <name evidence="2" type="ORF">dsat_1640</name>
</gene>
<dbReference type="EMBL" id="ATHI01000001">
    <property type="protein sequence ID" value="EPR36112.1"/>
    <property type="molecule type" value="Genomic_DNA"/>
</dbReference>
<evidence type="ECO:0000313" key="2">
    <source>
        <dbReference type="EMBL" id="EPR36112.1"/>
    </source>
</evidence>
<dbReference type="AlphaFoldDB" id="S7TFW1"/>
<dbReference type="RefSeq" id="WP_020885526.1">
    <property type="nucleotide sequence ID" value="NZ_ATHI01000001.1"/>
</dbReference>
<evidence type="ECO:0000259" key="1">
    <source>
        <dbReference type="Pfam" id="PF13588"/>
    </source>
</evidence>
<dbReference type="PATRIC" id="fig|1121439.3.peg.20"/>
<comment type="caution">
    <text evidence="2">The sequence shown here is derived from an EMBL/GenBank/DDBJ whole genome shotgun (WGS) entry which is preliminary data.</text>
</comment>
<dbReference type="OrthoDB" id="5430956at2"/>
<protein>
    <recommendedName>
        <fullName evidence="1">Type I restriction enzyme R protein N-terminal domain-containing protein</fullName>
    </recommendedName>
</protein>
<organism evidence="2 3">
    <name type="scientific">Alkalidesulfovibrio alkalitolerans DSM 16529</name>
    <dbReference type="NCBI Taxonomy" id="1121439"/>
    <lineage>
        <taxon>Bacteria</taxon>
        <taxon>Pseudomonadati</taxon>
        <taxon>Thermodesulfobacteriota</taxon>
        <taxon>Desulfovibrionia</taxon>
        <taxon>Desulfovibrionales</taxon>
        <taxon>Desulfovibrionaceae</taxon>
        <taxon>Alkalidesulfovibrio</taxon>
    </lineage>
</organism>
<dbReference type="eggNOG" id="ENOG5031H6C">
    <property type="taxonomic scope" value="Bacteria"/>
</dbReference>
<sequence>MHEISLGGTIRDYLSGEEVPSTTYEEVRQALARLMVEELGYPADRLKAKVGVRFPVTWEEGAPEYCRVADLVAYGDDGRPLLVVIFCSGLPGTYDRETVAAARLIPGGPAPLAVSTDTRDAVLLSVPDGQTLAQGPRALPRYDDLPGLCRDRFMEPLSGERLLRERRILYAYSEMLTSCCEGTCSPIPS</sequence>
<name>S7TFW1_9BACT</name>
<dbReference type="InterPro" id="IPR029464">
    <property type="entry name" value="HSDR_N"/>
</dbReference>
<feature type="domain" description="Type I restriction enzyme R protein N-terminal" evidence="1">
    <location>
        <begin position="25"/>
        <end position="130"/>
    </location>
</feature>
<dbReference type="Proteomes" id="UP000014975">
    <property type="component" value="Unassembled WGS sequence"/>
</dbReference>
<dbReference type="Pfam" id="PF13588">
    <property type="entry name" value="HSDR_N_2"/>
    <property type="match status" value="1"/>
</dbReference>
<reference evidence="2 3" key="1">
    <citation type="journal article" date="2013" name="Genome Announc.">
        <title>Draft genome sequences for three mercury-methylating, sulfate-reducing bacteria.</title>
        <authorList>
            <person name="Brown S.D."/>
            <person name="Hurt R.A.Jr."/>
            <person name="Gilmour C.C."/>
            <person name="Elias D.A."/>
        </authorList>
    </citation>
    <scope>NUCLEOTIDE SEQUENCE [LARGE SCALE GENOMIC DNA]</scope>
    <source>
        <strain evidence="2 3">DSM 16529</strain>
    </source>
</reference>
<proteinExistence type="predicted"/>
<keyword evidence="3" id="KW-1185">Reference proteome</keyword>
<dbReference type="STRING" id="1121439.dsat_1640"/>